<keyword evidence="3 6" id="KW-0812">Transmembrane</keyword>
<dbReference type="PANTHER" id="PTHR32191">
    <property type="entry name" value="TETRASPANIN-8-RELATED"/>
    <property type="match status" value="1"/>
</dbReference>
<organism evidence="7 8">
    <name type="scientific">Sphagnum troendelagicum</name>
    <dbReference type="NCBI Taxonomy" id="128251"/>
    <lineage>
        <taxon>Eukaryota</taxon>
        <taxon>Viridiplantae</taxon>
        <taxon>Streptophyta</taxon>
        <taxon>Embryophyta</taxon>
        <taxon>Bryophyta</taxon>
        <taxon>Sphagnophytina</taxon>
        <taxon>Sphagnopsida</taxon>
        <taxon>Sphagnales</taxon>
        <taxon>Sphagnaceae</taxon>
        <taxon>Sphagnum</taxon>
    </lineage>
</organism>
<evidence type="ECO:0000256" key="4">
    <source>
        <dbReference type="ARBA" id="ARBA00022989"/>
    </source>
</evidence>
<evidence type="ECO:0000313" key="7">
    <source>
        <dbReference type="EMBL" id="CAK9189351.1"/>
    </source>
</evidence>
<proteinExistence type="inferred from homology"/>
<sequence length="266" mass="29350">MGCSNFLTGFLNFVTFVLSLPIIGVGIWLAKQHNTVCIRFLQWPVIIIGVFILLVSFAGMVGAWCRVSCLLWVYLFVMLLLILLLFVFTIFAFAVTNAGAGHALSGKGYKEYHLGDYSTWLQRKVDNPSYRDKIKSCLSDAKVCNNLDNEYPTLTKFNAASLSPIESGCCKPPSSCNFIFVNATIWQGTSPPSAEDPDCGVWSNANLCYNCNSCKAGILQNIKQDWRKVAIVNIIVLVFLIIAYSVGCCAFRNNRWESGSGGGYGK</sequence>
<keyword evidence="5 6" id="KW-0472">Membrane</keyword>
<dbReference type="EMBL" id="OZ019893">
    <property type="protein sequence ID" value="CAK9189351.1"/>
    <property type="molecule type" value="Genomic_DNA"/>
</dbReference>
<accession>A0ABP0TAX0</accession>
<dbReference type="Pfam" id="PF00335">
    <property type="entry name" value="Tetraspanin"/>
    <property type="match status" value="1"/>
</dbReference>
<dbReference type="InterPro" id="IPR018499">
    <property type="entry name" value="Tetraspanin/Peripherin"/>
</dbReference>
<evidence type="ECO:0000256" key="1">
    <source>
        <dbReference type="ARBA" id="ARBA00004141"/>
    </source>
</evidence>
<feature type="transmembrane region" description="Helical" evidence="6">
    <location>
        <begin position="41"/>
        <end position="64"/>
    </location>
</feature>
<keyword evidence="4 6" id="KW-1133">Transmembrane helix</keyword>
<feature type="transmembrane region" description="Helical" evidence="6">
    <location>
        <begin position="229"/>
        <end position="247"/>
    </location>
</feature>
<protein>
    <recommendedName>
        <fullName evidence="9">Tetraspanin-8</fullName>
    </recommendedName>
</protein>
<evidence type="ECO:0008006" key="9">
    <source>
        <dbReference type="Google" id="ProtNLM"/>
    </source>
</evidence>
<feature type="transmembrane region" description="Helical" evidence="6">
    <location>
        <begin position="6"/>
        <end position="29"/>
    </location>
</feature>
<comment type="similarity">
    <text evidence="2">Belongs to the tetraspanin (TM4SF) family.</text>
</comment>
<keyword evidence="8" id="KW-1185">Reference proteome</keyword>
<reference evidence="7 8" key="1">
    <citation type="submission" date="2024-02" db="EMBL/GenBank/DDBJ databases">
        <authorList>
            <consortium name="ELIXIR-Norway"/>
            <consortium name="Elixir Norway"/>
        </authorList>
    </citation>
    <scope>NUCLEOTIDE SEQUENCE [LARGE SCALE GENOMIC DNA]</scope>
</reference>
<dbReference type="InterPro" id="IPR044991">
    <property type="entry name" value="TET_plant"/>
</dbReference>
<evidence type="ECO:0000313" key="8">
    <source>
        <dbReference type="Proteomes" id="UP001497512"/>
    </source>
</evidence>
<dbReference type="PRINTS" id="PR00259">
    <property type="entry name" value="TMFOUR"/>
</dbReference>
<gene>
    <name evidence="7" type="ORF">CSSPTR1EN2_LOCUS2</name>
</gene>
<dbReference type="Proteomes" id="UP001497512">
    <property type="component" value="Chromosome 1"/>
</dbReference>
<evidence type="ECO:0000256" key="2">
    <source>
        <dbReference type="ARBA" id="ARBA00006840"/>
    </source>
</evidence>
<evidence type="ECO:0000256" key="5">
    <source>
        <dbReference type="ARBA" id="ARBA00023136"/>
    </source>
</evidence>
<evidence type="ECO:0000256" key="3">
    <source>
        <dbReference type="ARBA" id="ARBA00022692"/>
    </source>
</evidence>
<evidence type="ECO:0000256" key="6">
    <source>
        <dbReference type="SAM" id="Phobius"/>
    </source>
</evidence>
<name>A0ABP0TAX0_9BRYO</name>
<feature type="transmembrane region" description="Helical" evidence="6">
    <location>
        <begin position="70"/>
        <end position="95"/>
    </location>
</feature>
<comment type="subcellular location">
    <subcellularLocation>
        <location evidence="1">Membrane</location>
        <topology evidence="1">Multi-pass membrane protein</topology>
    </subcellularLocation>
</comment>